<comment type="caution">
    <text evidence="2">The sequence shown here is derived from an EMBL/GenBank/DDBJ whole genome shotgun (WGS) entry which is preliminary data.</text>
</comment>
<sequence length="393" mass="41827">MAPWPRKRNCPKVVKLQPPFPSFQQPTSAIILGLVIAASLSIRGFNAASSGFKLTQCGSARLKRLGGTAAQLVNDTMGGNPEQSFLGVIRTLEVFQELKDSLDPGSDFLIELEQILTNTKPISDAVVVASATMSNLKAMMEAPGNVNPATTGGEDLLHKCELCSILAPSLTSAIDALDNGVGTALAQTREVVSEQLQGENLAKLSDSMLSGTAPLVELKTVVHSAFGPFVEQDTLEAITVQLDSIGTLSSVALIGVALLLALCSLLTGICWICVDTHTAADGTSQHRRITCRCAMCSWCCGCYYMLFVLLISGIMTAASIPLSSMCLVLEDVNGELIRDIAAPLELNISGPEGDRALGMSPPNKKEILLATQKHTLNRKKTNKICGHTLNRMF</sequence>
<organism evidence="2">
    <name type="scientific">Cladocopium goreaui</name>
    <dbReference type="NCBI Taxonomy" id="2562237"/>
    <lineage>
        <taxon>Eukaryota</taxon>
        <taxon>Sar</taxon>
        <taxon>Alveolata</taxon>
        <taxon>Dinophyceae</taxon>
        <taxon>Suessiales</taxon>
        <taxon>Symbiodiniaceae</taxon>
        <taxon>Cladocopium</taxon>
    </lineage>
</organism>
<dbReference type="GO" id="GO:0005840">
    <property type="term" value="C:ribosome"/>
    <property type="evidence" value="ECO:0007669"/>
    <property type="project" value="UniProtKB-KW"/>
</dbReference>
<dbReference type="EMBL" id="CAMXCT030002843">
    <property type="protein sequence ID" value="CAL4788126.1"/>
    <property type="molecule type" value="Genomic_DNA"/>
</dbReference>
<keyword evidence="3" id="KW-0689">Ribosomal protein</keyword>
<accession>A0A9P1CYZ0</accession>
<keyword evidence="1" id="KW-0812">Transmembrane</keyword>
<dbReference type="EMBL" id="CAMXCT010002843">
    <property type="protein sequence ID" value="CAI4000814.1"/>
    <property type="molecule type" value="Genomic_DNA"/>
</dbReference>
<evidence type="ECO:0000313" key="3">
    <source>
        <dbReference type="EMBL" id="CAL4788126.1"/>
    </source>
</evidence>
<proteinExistence type="predicted"/>
<keyword evidence="1" id="KW-1133">Transmembrane helix</keyword>
<reference evidence="3 4" key="2">
    <citation type="submission" date="2024-05" db="EMBL/GenBank/DDBJ databases">
        <authorList>
            <person name="Chen Y."/>
            <person name="Shah S."/>
            <person name="Dougan E. K."/>
            <person name="Thang M."/>
            <person name="Chan C."/>
        </authorList>
    </citation>
    <scope>NUCLEOTIDE SEQUENCE [LARGE SCALE GENOMIC DNA]</scope>
</reference>
<gene>
    <name evidence="2" type="ORF">C1SCF055_LOCUS26904</name>
</gene>
<dbReference type="OrthoDB" id="423091at2759"/>
<evidence type="ECO:0000256" key="1">
    <source>
        <dbReference type="SAM" id="Phobius"/>
    </source>
</evidence>
<name>A0A9P1CYZ0_9DINO</name>
<keyword evidence="3" id="KW-0687">Ribonucleoprotein</keyword>
<evidence type="ECO:0000313" key="4">
    <source>
        <dbReference type="Proteomes" id="UP001152797"/>
    </source>
</evidence>
<reference evidence="2" key="1">
    <citation type="submission" date="2022-10" db="EMBL/GenBank/DDBJ databases">
        <authorList>
            <person name="Chen Y."/>
            <person name="Dougan E. K."/>
            <person name="Chan C."/>
            <person name="Rhodes N."/>
            <person name="Thang M."/>
        </authorList>
    </citation>
    <scope>NUCLEOTIDE SEQUENCE</scope>
</reference>
<dbReference type="Proteomes" id="UP001152797">
    <property type="component" value="Unassembled WGS sequence"/>
</dbReference>
<evidence type="ECO:0000313" key="2">
    <source>
        <dbReference type="EMBL" id="CAI4000814.1"/>
    </source>
</evidence>
<dbReference type="AlphaFoldDB" id="A0A9P1CYZ0"/>
<keyword evidence="1" id="KW-0472">Membrane</keyword>
<protein>
    <submittedName>
        <fullName evidence="3">60S ribosomal protein L13-1</fullName>
    </submittedName>
</protein>
<keyword evidence="4" id="KW-1185">Reference proteome</keyword>
<feature type="transmembrane region" description="Helical" evidence="1">
    <location>
        <begin position="295"/>
        <end position="318"/>
    </location>
</feature>
<dbReference type="EMBL" id="CAMXCT020002843">
    <property type="protein sequence ID" value="CAL1154189.1"/>
    <property type="molecule type" value="Genomic_DNA"/>
</dbReference>
<feature type="transmembrane region" description="Helical" evidence="1">
    <location>
        <begin position="251"/>
        <end position="274"/>
    </location>
</feature>